<name>A0ABU1G614_9GAMM</name>
<dbReference type="Proteomes" id="UP001264519">
    <property type="component" value="Unassembled WGS sequence"/>
</dbReference>
<reference evidence="1 2" key="1">
    <citation type="submission" date="2023-04" db="EMBL/GenBank/DDBJ databases">
        <title>A long-awaited taxogenomic arrangement of the family Halomonadaceae.</title>
        <authorList>
            <person name="De La Haba R."/>
            <person name="Chuvochina M."/>
            <person name="Wittouck S."/>
            <person name="Arahal D.R."/>
            <person name="Sanchez-Porro C."/>
            <person name="Hugenholtz P."/>
            <person name="Ventosa A."/>
        </authorList>
    </citation>
    <scope>NUCLEOTIDE SEQUENCE [LARGE SCALE GENOMIC DNA]</scope>
    <source>
        <strain evidence="1 2">DSM 23530</strain>
    </source>
</reference>
<keyword evidence="2" id="KW-1185">Reference proteome</keyword>
<sequence>MTFLELCQRLRQEVGAAGTGPAAVTGQHGEYQRLIGWVAQAWREIQLERRNWRFAWAEASVALDPDFREYSPPADIDRWDAATLRAGSHPLVELEWEIFRERYRSDSGRDHPTVITRMPNGNLRLDTPPPAANTTLSFEYFRTPQTLAANGDTPRMPGHYHMLIVYRAMLSYALYENAPEVAQKAQRGEQSVMTAMEHAELPAMDVFGGPVA</sequence>
<dbReference type="InterPro" id="IPR056209">
    <property type="entry name" value="SU10_adaptor"/>
</dbReference>
<evidence type="ECO:0000313" key="1">
    <source>
        <dbReference type="EMBL" id="MDR5867927.1"/>
    </source>
</evidence>
<evidence type="ECO:0000313" key="2">
    <source>
        <dbReference type="Proteomes" id="UP001264519"/>
    </source>
</evidence>
<dbReference type="EMBL" id="JARWAK010000013">
    <property type="protein sequence ID" value="MDR5867927.1"/>
    <property type="molecule type" value="Genomic_DNA"/>
</dbReference>
<dbReference type="RefSeq" id="WP_309653508.1">
    <property type="nucleotide sequence ID" value="NZ_JARWAK010000013.1"/>
</dbReference>
<proteinExistence type="predicted"/>
<organism evidence="1 2">
    <name type="scientific">Halomonas koreensis</name>
    <dbReference type="NCBI Taxonomy" id="245385"/>
    <lineage>
        <taxon>Bacteria</taxon>
        <taxon>Pseudomonadati</taxon>
        <taxon>Pseudomonadota</taxon>
        <taxon>Gammaproteobacteria</taxon>
        <taxon>Oceanospirillales</taxon>
        <taxon>Halomonadaceae</taxon>
        <taxon>Halomonas</taxon>
    </lineage>
</organism>
<protein>
    <submittedName>
        <fullName evidence="1">Uncharacterized protein</fullName>
    </submittedName>
</protein>
<dbReference type="Pfam" id="PF24175">
    <property type="entry name" value="SU10_adaptor"/>
    <property type="match status" value="1"/>
</dbReference>
<comment type="caution">
    <text evidence="1">The sequence shown here is derived from an EMBL/GenBank/DDBJ whole genome shotgun (WGS) entry which is preliminary data.</text>
</comment>
<accession>A0ABU1G614</accession>
<gene>
    <name evidence="1" type="ORF">QC818_14135</name>
</gene>